<dbReference type="Pfam" id="PF13401">
    <property type="entry name" value="AAA_22"/>
    <property type="match status" value="1"/>
</dbReference>
<proteinExistence type="predicted"/>
<gene>
    <name evidence="2" type="ordered locus">Despr_2461</name>
</gene>
<dbReference type="Proteomes" id="UP000006365">
    <property type="component" value="Chromosome"/>
</dbReference>
<dbReference type="GO" id="GO:0016887">
    <property type="term" value="F:ATP hydrolysis activity"/>
    <property type="evidence" value="ECO:0007669"/>
    <property type="project" value="InterPro"/>
</dbReference>
<accession>A0A7U3YNF4</accession>
<dbReference type="RefSeq" id="WP_015725126.1">
    <property type="nucleotide sequence ID" value="NC_014972.1"/>
</dbReference>
<dbReference type="Gene3D" id="3.40.50.300">
    <property type="entry name" value="P-loop containing nucleotide triphosphate hydrolases"/>
    <property type="match status" value="1"/>
</dbReference>
<reference evidence="2 3" key="1">
    <citation type="journal article" date="2011" name="Stand. Genomic Sci.">
        <title>Complete genome sequence of Desulfobulbus propionicus type strain (1pr3).</title>
        <authorList>
            <person name="Pagani I."/>
            <person name="Lapidus A."/>
            <person name="Nolan M."/>
            <person name="Lucas S."/>
            <person name="Hammon N."/>
            <person name="Deshpande S."/>
            <person name="Cheng J.F."/>
            <person name="Chertkov O."/>
            <person name="Davenport K."/>
            <person name="Tapia R."/>
            <person name="Han C."/>
            <person name="Goodwin L."/>
            <person name="Pitluck S."/>
            <person name="Liolios K."/>
            <person name="Mavromatis K."/>
            <person name="Ivanova N."/>
            <person name="Mikhailova N."/>
            <person name="Pati A."/>
            <person name="Chen A."/>
            <person name="Palaniappan K."/>
            <person name="Land M."/>
            <person name="Hauser L."/>
            <person name="Chang Y.J."/>
            <person name="Jeffries C.D."/>
            <person name="Detter J.C."/>
            <person name="Brambilla E."/>
            <person name="Kannan K.P."/>
            <person name="Djao O.D."/>
            <person name="Rohde M."/>
            <person name="Pukall R."/>
            <person name="Spring S."/>
            <person name="Goker M."/>
            <person name="Sikorski J."/>
            <person name="Woyke T."/>
            <person name="Bristow J."/>
            <person name="Eisen J.A."/>
            <person name="Markowitz V."/>
            <person name="Hugenholtz P."/>
            <person name="Kyrpides N.C."/>
            <person name="Klenk H.P."/>
        </authorList>
    </citation>
    <scope>NUCLEOTIDE SEQUENCE [LARGE SCALE GENOMIC DNA]</scope>
    <source>
        <strain evidence="3">ATCC 33891 / DSM 2032 / 1pr3</strain>
    </source>
</reference>
<evidence type="ECO:0000313" key="3">
    <source>
        <dbReference type="Proteomes" id="UP000006365"/>
    </source>
</evidence>
<sequence length="243" mass="27152">MAETVKFKPVFVQTKNVRSFDTLMQGLMIGKGGAGEGDERLGCIWGRAGRGKTRTVQTWAARNGCVYIETVSIWSELDFLQKLCREFGIRQIPSRRGRCFDAIIEAMTTNNQPVFIDEIERFGQKFLEIIRDLVKITGGIVVLIGEEELPHLMKQNRRVWSRTYRAMEFEPVSPSDVVMYVSQCTGLQLSTPAAEIMHRAAGGDLRIVRRDTINLAHAATSLRRTGEVDAELAAIACKCGLQG</sequence>
<dbReference type="InterPro" id="IPR049945">
    <property type="entry name" value="AAA_22"/>
</dbReference>
<protein>
    <submittedName>
        <fullName evidence="2">Bacteriophage DNA transposition B protein</fullName>
    </submittedName>
</protein>
<dbReference type="SUPFAM" id="SSF52540">
    <property type="entry name" value="P-loop containing nucleoside triphosphate hydrolases"/>
    <property type="match status" value="1"/>
</dbReference>
<dbReference type="KEGG" id="dpr:Despr_2461"/>
<dbReference type="InterPro" id="IPR027417">
    <property type="entry name" value="P-loop_NTPase"/>
</dbReference>
<evidence type="ECO:0000313" key="2">
    <source>
        <dbReference type="EMBL" id="ADW18600.1"/>
    </source>
</evidence>
<dbReference type="AlphaFoldDB" id="A0A7U3YNF4"/>
<organism evidence="2 3">
    <name type="scientific">Desulfobulbus propionicus (strain ATCC 33891 / DSM 2032 / VKM B-1956 / 1pr3)</name>
    <dbReference type="NCBI Taxonomy" id="577650"/>
    <lineage>
        <taxon>Bacteria</taxon>
        <taxon>Pseudomonadati</taxon>
        <taxon>Thermodesulfobacteriota</taxon>
        <taxon>Desulfobulbia</taxon>
        <taxon>Desulfobulbales</taxon>
        <taxon>Desulfobulbaceae</taxon>
        <taxon>Desulfobulbus</taxon>
    </lineage>
</organism>
<dbReference type="PANTHER" id="PTHR35894">
    <property type="entry name" value="GENERAL SECRETION PATHWAY PROTEIN A-RELATED"/>
    <property type="match status" value="1"/>
</dbReference>
<dbReference type="PANTHER" id="PTHR35894:SF5">
    <property type="entry name" value="MU-LIKE PROPHAGE FLUMU DNA TRANSPOSITION PROTEIN B"/>
    <property type="match status" value="1"/>
</dbReference>
<name>A0A7U3YNF4_DESPD</name>
<dbReference type="EMBL" id="CP002364">
    <property type="protein sequence ID" value="ADW18600.1"/>
    <property type="molecule type" value="Genomic_DNA"/>
</dbReference>
<dbReference type="InterPro" id="IPR052026">
    <property type="entry name" value="ExeA_AAA_ATPase_DNA-bind"/>
</dbReference>
<feature type="domain" description="ORC1/DEAH AAA+ ATPase" evidence="1">
    <location>
        <begin position="38"/>
        <end position="153"/>
    </location>
</feature>
<evidence type="ECO:0000259" key="1">
    <source>
        <dbReference type="Pfam" id="PF13401"/>
    </source>
</evidence>
<keyword evidence="3" id="KW-1185">Reference proteome</keyword>